<sequence>MVQSCHDRDRIVIFVLGWLGLGIGTVVLGLFGVWK</sequence>
<accession>A0A0G0Y5K3</accession>
<feature type="transmembrane region" description="Helical" evidence="1">
    <location>
        <begin position="12"/>
        <end position="34"/>
    </location>
</feature>
<protein>
    <submittedName>
        <fullName evidence="2">Uncharacterized protein</fullName>
    </submittedName>
</protein>
<keyword evidence="1" id="KW-0472">Membrane</keyword>
<dbReference type="STRING" id="1618356.UU93_C0012G0001"/>
<dbReference type="AlphaFoldDB" id="A0A0G0Y5K3"/>
<name>A0A0G0Y5K3_9BACT</name>
<dbReference type="EMBL" id="LCCN01000012">
    <property type="protein sequence ID" value="KKS31982.1"/>
    <property type="molecule type" value="Genomic_DNA"/>
</dbReference>
<keyword evidence="1" id="KW-1133">Transmembrane helix</keyword>
<organism evidence="2 3">
    <name type="scientific">Candidatus Amesbacteria bacterium GW2011_GWA2_42_12</name>
    <dbReference type="NCBI Taxonomy" id="1618356"/>
    <lineage>
        <taxon>Bacteria</taxon>
        <taxon>Candidatus Amesiibacteriota</taxon>
    </lineage>
</organism>
<proteinExistence type="predicted"/>
<keyword evidence="1" id="KW-0812">Transmembrane</keyword>
<evidence type="ECO:0000313" key="3">
    <source>
        <dbReference type="Proteomes" id="UP000034160"/>
    </source>
</evidence>
<gene>
    <name evidence="2" type="ORF">UU93_C0012G0001</name>
</gene>
<evidence type="ECO:0000313" key="2">
    <source>
        <dbReference type="EMBL" id="KKS31982.1"/>
    </source>
</evidence>
<comment type="caution">
    <text evidence="2">The sequence shown here is derived from an EMBL/GenBank/DDBJ whole genome shotgun (WGS) entry which is preliminary data.</text>
</comment>
<evidence type="ECO:0000256" key="1">
    <source>
        <dbReference type="SAM" id="Phobius"/>
    </source>
</evidence>
<reference evidence="2 3" key="1">
    <citation type="journal article" date="2015" name="Nature">
        <title>rRNA introns, odd ribosomes, and small enigmatic genomes across a large radiation of phyla.</title>
        <authorList>
            <person name="Brown C.T."/>
            <person name="Hug L.A."/>
            <person name="Thomas B.C."/>
            <person name="Sharon I."/>
            <person name="Castelle C.J."/>
            <person name="Singh A."/>
            <person name="Wilkins M.J."/>
            <person name="Williams K.H."/>
            <person name="Banfield J.F."/>
        </authorList>
    </citation>
    <scope>NUCLEOTIDE SEQUENCE [LARGE SCALE GENOMIC DNA]</scope>
</reference>
<dbReference type="Proteomes" id="UP000034160">
    <property type="component" value="Unassembled WGS sequence"/>
</dbReference>